<dbReference type="GO" id="GO:0007059">
    <property type="term" value="P:chromosome segregation"/>
    <property type="evidence" value="ECO:0007669"/>
    <property type="project" value="UniProtKB-UniRule"/>
</dbReference>
<evidence type="ECO:0000313" key="7">
    <source>
        <dbReference type="Proteomes" id="UP000240509"/>
    </source>
</evidence>
<keyword evidence="5" id="KW-0963">Cytoplasm</keyword>
<dbReference type="InterPro" id="IPR003768">
    <property type="entry name" value="ScpA"/>
</dbReference>
<keyword evidence="1 5" id="KW-0132">Cell division</keyword>
<dbReference type="Pfam" id="PF02616">
    <property type="entry name" value="SMC_ScpA"/>
    <property type="match status" value="1"/>
</dbReference>
<dbReference type="HAMAP" id="MF_01805">
    <property type="entry name" value="ScpA"/>
    <property type="match status" value="1"/>
</dbReference>
<keyword evidence="2 5" id="KW-0159">Chromosome partition</keyword>
<dbReference type="GO" id="GO:0006260">
    <property type="term" value="P:DNA replication"/>
    <property type="evidence" value="ECO:0007669"/>
    <property type="project" value="UniProtKB-UniRule"/>
</dbReference>
<dbReference type="InterPro" id="IPR023093">
    <property type="entry name" value="ScpA-like_C"/>
</dbReference>
<dbReference type="Proteomes" id="UP000240509">
    <property type="component" value="Unassembled WGS sequence"/>
</dbReference>
<protein>
    <recommendedName>
        <fullName evidence="4 5">Segregation and condensation protein A</fullName>
    </recommendedName>
</protein>
<name>A0A2T4UAJ5_9BACI</name>
<proteinExistence type="inferred from homology"/>
<dbReference type="Gene3D" id="6.10.250.2410">
    <property type="match status" value="1"/>
</dbReference>
<dbReference type="GO" id="GO:0005737">
    <property type="term" value="C:cytoplasm"/>
    <property type="evidence" value="ECO:0007669"/>
    <property type="project" value="UniProtKB-SubCell"/>
</dbReference>
<evidence type="ECO:0000313" key="6">
    <source>
        <dbReference type="EMBL" id="PTL40409.1"/>
    </source>
</evidence>
<evidence type="ECO:0000256" key="3">
    <source>
        <dbReference type="ARBA" id="ARBA00023306"/>
    </source>
</evidence>
<sequence length="256" mass="30037">MGYSVKLHAFEGPLDLLLHLIQKNDLDLQDIPVKEITDQYMTYIHAMQVLELNVASEYLVMASTLLHMKSQLLLPIEENSWDEEILIEEEEITKDNLLDKLKEYKQFKEAAGSLKEKEMERSELFTKPVSDLTPLMEEAREKGETHVRATVYDMLKAFSRINKRKKQEQHSNRVTKVAREEIPIEKKMEEVLLRLHSFKGETLFSRLFERKEKQEMVVTFLALLELMKADRIVCMQDGHYKDIKIKQKAGGTPWQQ</sequence>
<evidence type="ECO:0000256" key="5">
    <source>
        <dbReference type="HAMAP-Rule" id="MF_01805"/>
    </source>
</evidence>
<dbReference type="Gene3D" id="1.10.10.580">
    <property type="entry name" value="Structural maintenance of chromosome 1. Chain E"/>
    <property type="match status" value="1"/>
</dbReference>
<dbReference type="PANTHER" id="PTHR33969">
    <property type="entry name" value="SEGREGATION AND CONDENSATION PROTEIN A"/>
    <property type="match status" value="1"/>
</dbReference>
<keyword evidence="3 5" id="KW-0131">Cell cycle</keyword>
<evidence type="ECO:0000256" key="2">
    <source>
        <dbReference type="ARBA" id="ARBA00022829"/>
    </source>
</evidence>
<dbReference type="GO" id="GO:0051301">
    <property type="term" value="P:cell division"/>
    <property type="evidence" value="ECO:0007669"/>
    <property type="project" value="UniProtKB-KW"/>
</dbReference>
<accession>A0A2T4UAJ5</accession>
<organism evidence="6 7">
    <name type="scientific">Alkalicoccus saliphilus</name>
    <dbReference type="NCBI Taxonomy" id="200989"/>
    <lineage>
        <taxon>Bacteria</taxon>
        <taxon>Bacillati</taxon>
        <taxon>Bacillota</taxon>
        <taxon>Bacilli</taxon>
        <taxon>Bacillales</taxon>
        <taxon>Bacillaceae</taxon>
        <taxon>Alkalicoccus</taxon>
    </lineage>
</organism>
<comment type="subunit">
    <text evidence="5">Component of a cohesin-like complex composed of ScpA, ScpB and the Smc homodimer, in which ScpA and ScpB bind to the head domain of Smc. The presence of the three proteins is required for the association of the complex with DNA.</text>
</comment>
<evidence type="ECO:0000256" key="1">
    <source>
        <dbReference type="ARBA" id="ARBA00022618"/>
    </source>
</evidence>
<dbReference type="EMBL" id="PZJJ01000001">
    <property type="protein sequence ID" value="PTL40409.1"/>
    <property type="molecule type" value="Genomic_DNA"/>
</dbReference>
<evidence type="ECO:0000256" key="4">
    <source>
        <dbReference type="ARBA" id="ARBA00044777"/>
    </source>
</evidence>
<comment type="similarity">
    <text evidence="5">Belongs to the ScpA family.</text>
</comment>
<dbReference type="OrthoDB" id="9811016at2"/>
<keyword evidence="7" id="KW-1185">Reference proteome</keyword>
<dbReference type="PANTHER" id="PTHR33969:SF2">
    <property type="entry name" value="SEGREGATION AND CONDENSATION PROTEIN A"/>
    <property type="match status" value="1"/>
</dbReference>
<gene>
    <name evidence="5" type="primary">scpA</name>
    <name evidence="6" type="ORF">C6Y45_00430</name>
</gene>
<reference evidence="6 7" key="1">
    <citation type="submission" date="2018-03" db="EMBL/GenBank/DDBJ databases">
        <title>Alkalicoccus saliphilus sp. nov., isolated from a mineral pool.</title>
        <authorList>
            <person name="Zhao B."/>
        </authorList>
    </citation>
    <scope>NUCLEOTIDE SEQUENCE [LARGE SCALE GENOMIC DNA]</scope>
    <source>
        <strain evidence="6 7">6AG</strain>
    </source>
</reference>
<comment type="subcellular location">
    <subcellularLocation>
        <location evidence="5">Cytoplasm</location>
    </subcellularLocation>
    <text evidence="5">Associated with two foci at the outer edges of the nucleoid region in young cells, and at four foci within both cell halves in older cells.</text>
</comment>
<comment type="caution">
    <text evidence="6">The sequence shown here is derived from an EMBL/GenBank/DDBJ whole genome shotgun (WGS) entry which is preliminary data.</text>
</comment>
<dbReference type="RefSeq" id="WP_107582850.1">
    <property type="nucleotide sequence ID" value="NZ_PZJJ01000001.1"/>
</dbReference>
<dbReference type="AlphaFoldDB" id="A0A2T4UAJ5"/>
<comment type="function">
    <text evidence="5">Participates in chromosomal partition during cell division. May act via the formation of a condensin-like complex containing Smc and ScpB that pull DNA away from mid-cell into both cell halves.</text>
</comment>